<reference evidence="1" key="1">
    <citation type="submission" date="2021-08" db="EMBL/GenBank/DDBJ databases">
        <title>The first chromosome-level gecko genome reveals the dynamic sex chromosomes of Neotropical dwarf geckos (Sphaerodactylidae: Sphaerodactylus).</title>
        <authorList>
            <person name="Pinto B.J."/>
            <person name="Keating S.E."/>
            <person name="Gamble T."/>
        </authorList>
    </citation>
    <scope>NUCLEOTIDE SEQUENCE</scope>
    <source>
        <strain evidence="1">TG3544</strain>
    </source>
</reference>
<proteinExistence type="predicted"/>
<comment type="caution">
    <text evidence="1">The sequence shown here is derived from an EMBL/GenBank/DDBJ whole genome shotgun (WGS) entry which is preliminary data.</text>
</comment>
<evidence type="ECO:0000313" key="1">
    <source>
        <dbReference type="EMBL" id="KAH8018009.1"/>
    </source>
</evidence>
<sequence>MQLYSQGLRAAPQPAQREPQRGARTCHGAEGGHVNTRFRRGGGTAPAGRGERPCRFAASPRPSETPPPCRDDSPPRDLDGLPIHRPIDPPTNQPADPSARKRNTEGVKGRGSEPGQVRPAPAEDDGRDQEGRQP</sequence>
<keyword evidence="2" id="KW-1185">Reference proteome</keyword>
<gene>
    <name evidence="1" type="ORF">K3G42_033506</name>
</gene>
<organism evidence="1 2">
    <name type="scientific">Sphaerodactylus townsendi</name>
    <dbReference type="NCBI Taxonomy" id="933632"/>
    <lineage>
        <taxon>Eukaryota</taxon>
        <taxon>Metazoa</taxon>
        <taxon>Chordata</taxon>
        <taxon>Craniata</taxon>
        <taxon>Vertebrata</taxon>
        <taxon>Euteleostomi</taxon>
        <taxon>Lepidosauria</taxon>
        <taxon>Squamata</taxon>
        <taxon>Bifurcata</taxon>
        <taxon>Gekkota</taxon>
        <taxon>Sphaerodactylidae</taxon>
        <taxon>Sphaerodactylus</taxon>
    </lineage>
</organism>
<evidence type="ECO:0000313" key="2">
    <source>
        <dbReference type="Proteomes" id="UP000827872"/>
    </source>
</evidence>
<name>A0ACB8GER2_9SAUR</name>
<dbReference type="EMBL" id="CM037614">
    <property type="protein sequence ID" value="KAH8018009.1"/>
    <property type="molecule type" value="Genomic_DNA"/>
</dbReference>
<accession>A0ACB8GER2</accession>
<protein>
    <submittedName>
        <fullName evidence="1">Uncharacterized protein</fullName>
    </submittedName>
</protein>
<dbReference type="Proteomes" id="UP000827872">
    <property type="component" value="Linkage Group LG01"/>
</dbReference>